<dbReference type="Proteomes" id="UP000501568">
    <property type="component" value="Chromosome"/>
</dbReference>
<evidence type="ECO:0000313" key="7">
    <source>
        <dbReference type="EMBL" id="QIG79316.1"/>
    </source>
</evidence>
<accession>A0A6G6Y422</accession>
<evidence type="ECO:0000256" key="2">
    <source>
        <dbReference type="ARBA" id="ARBA00022729"/>
    </source>
</evidence>
<dbReference type="EMBL" id="CP049109">
    <property type="protein sequence ID" value="QIG79316.1"/>
    <property type="molecule type" value="Genomic_DNA"/>
</dbReference>
<organism evidence="7 8">
    <name type="scientific">Stakelama tenebrarum</name>
    <dbReference type="NCBI Taxonomy" id="2711215"/>
    <lineage>
        <taxon>Bacteria</taxon>
        <taxon>Pseudomonadati</taxon>
        <taxon>Pseudomonadota</taxon>
        <taxon>Alphaproteobacteria</taxon>
        <taxon>Sphingomonadales</taxon>
        <taxon>Sphingomonadaceae</taxon>
        <taxon>Stakelama</taxon>
    </lineage>
</organism>
<reference evidence="7 8" key="1">
    <citation type="submission" date="2020-02" db="EMBL/GenBank/DDBJ databases">
        <authorList>
            <person name="Zheng R.K."/>
            <person name="Sun C.M."/>
        </authorList>
    </citation>
    <scope>NUCLEOTIDE SEQUENCE [LARGE SCALE GENOMIC DNA]</scope>
    <source>
        <strain evidence="8">zrk23</strain>
    </source>
</reference>
<keyword evidence="8" id="KW-1185">Reference proteome</keyword>
<sequence>MKKYLAAPVLALLAVACPAFAQSEGGRTAEKQFNGPWVAAFAGIDVFTLQENNDSGTERDFLYGGSIGYDYATDSGLVIGVEAEYSKSQVSVSVPDLLFLGDEFRFESDGDIYAGARVGITSGPTLLYVKGGYVSSSTTFTYDDPAAPFVLEEDQTKSGFRVGLGAEYGKKTLFGRVEMRYQDLGEFEVFGTGIGYARTNTQIVLGLGARF</sequence>
<evidence type="ECO:0000256" key="5">
    <source>
        <dbReference type="SAM" id="SignalP"/>
    </source>
</evidence>
<comment type="subcellular location">
    <subcellularLocation>
        <location evidence="1">Membrane</location>
    </subcellularLocation>
</comment>
<dbReference type="InterPro" id="IPR027385">
    <property type="entry name" value="Beta-barrel_OMP"/>
</dbReference>
<feature type="signal peptide" evidence="5">
    <location>
        <begin position="1"/>
        <end position="21"/>
    </location>
</feature>
<feature type="domain" description="Outer membrane protein beta-barrel" evidence="6">
    <location>
        <begin position="9"/>
        <end position="211"/>
    </location>
</feature>
<evidence type="ECO:0000256" key="3">
    <source>
        <dbReference type="ARBA" id="ARBA00023136"/>
    </source>
</evidence>
<evidence type="ECO:0000256" key="4">
    <source>
        <dbReference type="ARBA" id="ARBA00038306"/>
    </source>
</evidence>
<dbReference type="KEGG" id="spzr:G5C33_05595"/>
<dbReference type="PANTHER" id="PTHR34001">
    <property type="entry name" value="BLL7405 PROTEIN"/>
    <property type="match status" value="1"/>
</dbReference>
<dbReference type="Pfam" id="PF13505">
    <property type="entry name" value="OMP_b-brl"/>
    <property type="match status" value="1"/>
</dbReference>
<dbReference type="PANTHER" id="PTHR34001:SF3">
    <property type="entry name" value="BLL7405 PROTEIN"/>
    <property type="match status" value="1"/>
</dbReference>
<keyword evidence="2 5" id="KW-0732">Signal</keyword>
<dbReference type="Gene3D" id="2.40.160.20">
    <property type="match status" value="1"/>
</dbReference>
<evidence type="ECO:0000256" key="1">
    <source>
        <dbReference type="ARBA" id="ARBA00004370"/>
    </source>
</evidence>
<proteinExistence type="inferred from homology"/>
<keyword evidence="3" id="KW-0472">Membrane</keyword>
<gene>
    <name evidence="7" type="ORF">G5C33_05595</name>
</gene>
<comment type="similarity">
    <text evidence="4">Belongs to the Omp25/RopB family.</text>
</comment>
<dbReference type="InterPro" id="IPR051692">
    <property type="entry name" value="OMP-like"/>
</dbReference>
<feature type="chain" id="PRO_5026298705" evidence="5">
    <location>
        <begin position="22"/>
        <end position="211"/>
    </location>
</feature>
<dbReference type="RefSeq" id="WP_165326317.1">
    <property type="nucleotide sequence ID" value="NZ_CP049109.1"/>
</dbReference>
<evidence type="ECO:0000259" key="6">
    <source>
        <dbReference type="Pfam" id="PF13505"/>
    </source>
</evidence>
<dbReference type="GO" id="GO:0016020">
    <property type="term" value="C:membrane"/>
    <property type="evidence" value="ECO:0007669"/>
    <property type="project" value="UniProtKB-SubCell"/>
</dbReference>
<dbReference type="AlphaFoldDB" id="A0A6G6Y422"/>
<name>A0A6G6Y422_9SPHN</name>
<dbReference type="SUPFAM" id="SSF56925">
    <property type="entry name" value="OMPA-like"/>
    <property type="match status" value="1"/>
</dbReference>
<dbReference type="PROSITE" id="PS51257">
    <property type="entry name" value="PROKAR_LIPOPROTEIN"/>
    <property type="match status" value="1"/>
</dbReference>
<evidence type="ECO:0000313" key="8">
    <source>
        <dbReference type="Proteomes" id="UP000501568"/>
    </source>
</evidence>
<protein>
    <submittedName>
        <fullName evidence="7">Porin family protein</fullName>
    </submittedName>
</protein>
<dbReference type="InterPro" id="IPR011250">
    <property type="entry name" value="OMP/PagP_B-barrel"/>
</dbReference>